<feature type="transmembrane region" description="Helical" evidence="1">
    <location>
        <begin position="83"/>
        <end position="102"/>
    </location>
</feature>
<dbReference type="Proteomes" id="UP000199086">
    <property type="component" value="Unassembled WGS sequence"/>
</dbReference>
<keyword evidence="1" id="KW-0812">Transmembrane</keyword>
<evidence type="ECO:0000256" key="1">
    <source>
        <dbReference type="SAM" id="Phobius"/>
    </source>
</evidence>
<dbReference type="EMBL" id="FMYF01000001">
    <property type="protein sequence ID" value="SDB79852.1"/>
    <property type="molecule type" value="Genomic_DNA"/>
</dbReference>
<dbReference type="AlphaFoldDB" id="A0A1G6GCX5"/>
<reference evidence="2 3" key="1">
    <citation type="submission" date="2016-06" db="EMBL/GenBank/DDBJ databases">
        <authorList>
            <person name="Olsen C.W."/>
            <person name="Carey S."/>
            <person name="Hinshaw L."/>
            <person name="Karasin A.I."/>
        </authorList>
    </citation>
    <scope>NUCLEOTIDE SEQUENCE [LARGE SCALE GENOMIC DNA]</scope>
    <source>
        <strain evidence="2 3">LZ-22</strain>
    </source>
</reference>
<organism evidence="2 3">
    <name type="scientific">Raineyella antarctica</name>
    <dbReference type="NCBI Taxonomy" id="1577474"/>
    <lineage>
        <taxon>Bacteria</taxon>
        <taxon>Bacillati</taxon>
        <taxon>Actinomycetota</taxon>
        <taxon>Actinomycetes</taxon>
        <taxon>Propionibacteriales</taxon>
        <taxon>Propionibacteriaceae</taxon>
        <taxon>Raineyella</taxon>
    </lineage>
</organism>
<proteinExistence type="predicted"/>
<feature type="transmembrane region" description="Helical" evidence="1">
    <location>
        <begin position="20"/>
        <end position="38"/>
    </location>
</feature>
<sequence>MGDSIADSLALVHSISPLRAILMLSWGLMLLLIHYSWLKGASPSFLRALRPLDELPRAWIVWASWAISGAAVLFVFATGVDWIRWFCSAGTSILVIGALLLLRHPNSGDRTWTGDFSPALVAIGVYFATRPVLPPMGTDSIKGLLDWWL</sequence>
<name>A0A1G6GCX5_9ACTN</name>
<feature type="transmembrane region" description="Helical" evidence="1">
    <location>
        <begin position="59"/>
        <end position="77"/>
    </location>
</feature>
<evidence type="ECO:0000313" key="2">
    <source>
        <dbReference type="EMBL" id="SDB79852.1"/>
    </source>
</evidence>
<protein>
    <submittedName>
        <fullName evidence="2">Uncharacterized protein</fullName>
    </submittedName>
</protein>
<keyword evidence="3" id="KW-1185">Reference proteome</keyword>
<evidence type="ECO:0000313" key="3">
    <source>
        <dbReference type="Proteomes" id="UP000199086"/>
    </source>
</evidence>
<gene>
    <name evidence="2" type="ORF">GA0111570_101123</name>
</gene>
<keyword evidence="1" id="KW-1133">Transmembrane helix</keyword>
<keyword evidence="1" id="KW-0472">Membrane</keyword>
<accession>A0A1G6GCX5</accession>